<reference evidence="1 2" key="1">
    <citation type="submission" date="2017-08" db="EMBL/GenBank/DDBJ databases">
        <title>Infants hospitalized years apart are colonized by the same room-sourced microbial strains.</title>
        <authorList>
            <person name="Brooks B."/>
            <person name="Olm M.R."/>
            <person name="Firek B.A."/>
            <person name="Baker R."/>
            <person name="Thomas B.C."/>
            <person name="Morowitz M.J."/>
            <person name="Banfield J.F."/>
        </authorList>
    </citation>
    <scope>NUCLEOTIDE SEQUENCE [LARGE SCALE GENOMIC DNA]</scope>
    <source>
        <strain evidence="1">S2_005_003_R2_47</strain>
    </source>
</reference>
<evidence type="ECO:0000313" key="2">
    <source>
        <dbReference type="Proteomes" id="UP000248597"/>
    </source>
</evidence>
<gene>
    <name evidence="1" type="ORF">DI569_08200</name>
</gene>
<sequence>MLHWSNAMIDRRRFMGAAAATGLSGFVPAALSAQEGAADRALEMLLQRHSEAYLRRSPEEATANNFDTGAHAVLRGRLDDRSLAARAGDRTAIRTALADLGSIDVGALSPRAALDRDVAHYVYQTLDDLLGRYGYVDGNLRPSPYVVSQMNGAYYWLPDFIGSRHPIETKADVEAWLQRLAGLAVALDQESERIRHDAGIGVIPPDFVIARTIVQIKGLRDSDPLGSALIAPALKRIREKGLGDPAGRASDIFRSAIQPALSRQIEVLEAVAAQADSRAGVWKLPDGDAYYAAAVRSNTTVDTSPGELHRIGLAQCRELTAEIDLLLKAQGLSKGSVIARVSALNKDVRFHVSNDNAGRDKLLALANEQLSAIEALLPGAFGITSVNPIVVRRIPPAIEAGAPGAFYSEGAPGEPGVYSLNLKNPGEHVTWRLPTLTHHEGIPGHHFQYSVLGAAPALPLFRRIVRFSAYTEGWALYAQRVADELGIFKDDPFGRIGYLQSELFRAARIVVDTGLHHHRWTKAEAVAWMVENAGEQPEATDREVTRYAVYPGQACSFKVGANAIYAARERARSAKGAAFDVRQFHDLVLTSGPMPMTVLDASVRDWAMAASAPSL</sequence>
<dbReference type="Pfam" id="PF05960">
    <property type="entry name" value="DUF885"/>
    <property type="match status" value="1"/>
</dbReference>
<comment type="caution">
    <text evidence="1">The sequence shown here is derived from an EMBL/GenBank/DDBJ whole genome shotgun (WGS) entry which is preliminary data.</text>
</comment>
<proteinExistence type="predicted"/>
<organism evidence="1 2">
    <name type="scientific">Sphingopyxis macrogoltabida</name>
    <name type="common">Sphingomonas macrogoltabidus</name>
    <dbReference type="NCBI Taxonomy" id="33050"/>
    <lineage>
        <taxon>Bacteria</taxon>
        <taxon>Pseudomonadati</taxon>
        <taxon>Pseudomonadota</taxon>
        <taxon>Alphaproteobacteria</taxon>
        <taxon>Sphingomonadales</taxon>
        <taxon>Sphingomonadaceae</taxon>
        <taxon>Sphingopyxis</taxon>
    </lineage>
</organism>
<dbReference type="Proteomes" id="UP000248597">
    <property type="component" value="Unassembled WGS sequence"/>
</dbReference>
<dbReference type="InterPro" id="IPR006311">
    <property type="entry name" value="TAT_signal"/>
</dbReference>
<dbReference type="PANTHER" id="PTHR33361">
    <property type="entry name" value="GLR0591 PROTEIN"/>
    <property type="match status" value="1"/>
</dbReference>
<dbReference type="EMBL" id="QFPJ01000014">
    <property type="protein sequence ID" value="PZQ22429.1"/>
    <property type="molecule type" value="Genomic_DNA"/>
</dbReference>
<dbReference type="PROSITE" id="PS51318">
    <property type="entry name" value="TAT"/>
    <property type="match status" value="1"/>
</dbReference>
<evidence type="ECO:0000313" key="1">
    <source>
        <dbReference type="EMBL" id="PZQ22429.1"/>
    </source>
</evidence>
<dbReference type="AlphaFoldDB" id="A0A2W5L284"/>
<protein>
    <submittedName>
        <fullName evidence="1">DUF885 domain-containing protein</fullName>
    </submittedName>
</protein>
<dbReference type="InterPro" id="IPR010281">
    <property type="entry name" value="DUF885"/>
</dbReference>
<name>A0A2W5L284_SPHMC</name>
<accession>A0A2W5L284</accession>
<dbReference type="PANTHER" id="PTHR33361:SF2">
    <property type="entry name" value="DUF885 DOMAIN-CONTAINING PROTEIN"/>
    <property type="match status" value="1"/>
</dbReference>